<protein>
    <submittedName>
        <fullName evidence="3">Uncharacterized protein</fullName>
    </submittedName>
</protein>
<accession>A0A0G0VAH7</accession>
<feature type="coiled-coil region" evidence="1">
    <location>
        <begin position="66"/>
        <end position="93"/>
    </location>
</feature>
<dbReference type="AlphaFoldDB" id="A0A0G0VAH7"/>
<gene>
    <name evidence="3" type="ORF">UU50_C0022G0006</name>
</gene>
<keyword evidence="2" id="KW-0472">Membrane</keyword>
<keyword evidence="2" id="KW-1133">Transmembrane helix</keyword>
<name>A0A0G0VAH7_9BACT</name>
<dbReference type="SUPFAM" id="SSF101898">
    <property type="entry name" value="NHL repeat"/>
    <property type="match status" value="1"/>
</dbReference>
<feature type="transmembrane region" description="Helical" evidence="2">
    <location>
        <begin position="291"/>
        <end position="311"/>
    </location>
</feature>
<proteinExistence type="predicted"/>
<evidence type="ECO:0000256" key="1">
    <source>
        <dbReference type="SAM" id="Coils"/>
    </source>
</evidence>
<dbReference type="InterPro" id="IPR011042">
    <property type="entry name" value="6-blade_b-propeller_TolB-like"/>
</dbReference>
<evidence type="ECO:0000256" key="2">
    <source>
        <dbReference type="SAM" id="Phobius"/>
    </source>
</evidence>
<organism evidence="3 4">
    <name type="scientific">Candidatus Uhrbacteria bacterium GW2011_GWC1_41_20</name>
    <dbReference type="NCBI Taxonomy" id="1618983"/>
    <lineage>
        <taxon>Bacteria</taxon>
        <taxon>Candidatus Uhriibacteriota</taxon>
    </lineage>
</organism>
<sequence length="718" mass="80329">MNIIKTSAQIYNQDEQNCSISHVLLPLNTKDGYIFGLIRFLGKSDQARARLTEAINERLVRFKETINDEVNVARRFEQLLQALNEDVSEVIAEEKRFPLTDAQIVVGVIHNNQIFLSGVGNLMALFMHRSAKQRYVIYELTDQLEDKNEQSWKKVFSTILDGELHPGDIFYLATRISAREITLAELQDILTTLPASSSLKRISQFLNRNTVFGALCFQVADDVAHGAPKKVNPMHSMDHLDKTKQDTEHFLGERTPDISGFVTKLTAPLIKKLSSPGTRGYKSLLKRITKVLLQLITLILAGLIRSIALIAKYSWIGIGKLPSIFRRGSQIVRQQPNPKERIDDVIVWFNRLPRFTKYGGLALIVIIFVFSSSILFMHQKQVSEQQISTFDAITSHIDEKVADAQASLIYDDENQARTHLQEAMSLLETVDASGRTQENKVEELKSSLQELSYKIQKVEPVDPSLLAENKDLILTSGTSVDGNIYGISGKSLYRLNELENTWQSLDTQSGSIGDIKHLAVTESGNILFTDTSKQLGKIDLGSLTINPIVSGTNDIKSVEDIAFYNDNLYVLSSSEQQIIKMRPRGDGFEAGTPWITSTSANTDISNARSITIDGTVYILTNSNIVSFLSGREQSFSLGQISPAMQDPTEIWTDAENEYLYVFEPAQQRIIVLSKEGKLITQYTDEIIGQANSFFVQDTSIIILTSTSAYSFPATHLLK</sequence>
<reference evidence="3 4" key="1">
    <citation type="journal article" date="2015" name="Nature">
        <title>rRNA introns, odd ribosomes, and small enigmatic genomes across a large radiation of phyla.</title>
        <authorList>
            <person name="Brown C.T."/>
            <person name="Hug L.A."/>
            <person name="Thomas B.C."/>
            <person name="Sharon I."/>
            <person name="Castelle C.J."/>
            <person name="Singh A."/>
            <person name="Wilkins M.J."/>
            <person name="Williams K.H."/>
            <person name="Banfield J.F."/>
        </authorList>
    </citation>
    <scope>NUCLEOTIDE SEQUENCE [LARGE SCALE GENOMIC DNA]</scope>
</reference>
<evidence type="ECO:0000313" key="4">
    <source>
        <dbReference type="Proteomes" id="UP000033930"/>
    </source>
</evidence>
<dbReference type="Proteomes" id="UP000033930">
    <property type="component" value="Unassembled WGS sequence"/>
</dbReference>
<feature type="transmembrane region" description="Helical" evidence="2">
    <location>
        <begin position="358"/>
        <end position="377"/>
    </location>
</feature>
<keyword evidence="2" id="KW-0812">Transmembrane</keyword>
<dbReference type="EMBL" id="LCAW01000022">
    <property type="protein sequence ID" value="KKR97929.1"/>
    <property type="molecule type" value="Genomic_DNA"/>
</dbReference>
<comment type="caution">
    <text evidence="3">The sequence shown here is derived from an EMBL/GenBank/DDBJ whole genome shotgun (WGS) entry which is preliminary data.</text>
</comment>
<keyword evidence="1" id="KW-0175">Coiled coil</keyword>
<dbReference type="Gene3D" id="2.120.10.30">
    <property type="entry name" value="TolB, C-terminal domain"/>
    <property type="match status" value="1"/>
</dbReference>
<evidence type="ECO:0000313" key="3">
    <source>
        <dbReference type="EMBL" id="KKR97929.1"/>
    </source>
</evidence>